<reference evidence="1" key="1">
    <citation type="journal article" date="2017" name="Parasit. Vectors">
        <title>Sialotranscriptomics of Rhipicephalus zambeziensis reveals intricate expression profiles of secretory proteins and suggests tight temporal transcriptional regulation during blood-feeding.</title>
        <authorList>
            <person name="de Castro M.H."/>
            <person name="de Klerk D."/>
            <person name="Pienaar R."/>
            <person name="Rees D.J.G."/>
            <person name="Mans B.J."/>
        </authorList>
    </citation>
    <scope>NUCLEOTIDE SEQUENCE</scope>
    <source>
        <tissue evidence="1">Salivary glands</tissue>
    </source>
</reference>
<dbReference type="AlphaFoldDB" id="A0A224YI76"/>
<dbReference type="EMBL" id="GFPF01002344">
    <property type="protein sequence ID" value="MAA13490.1"/>
    <property type="molecule type" value="Transcribed_RNA"/>
</dbReference>
<evidence type="ECO:0000313" key="1">
    <source>
        <dbReference type="EMBL" id="MAA13490.1"/>
    </source>
</evidence>
<name>A0A224YI76_9ACAR</name>
<organism evidence="1">
    <name type="scientific">Rhipicephalus zambeziensis</name>
    <dbReference type="NCBI Taxonomy" id="60191"/>
    <lineage>
        <taxon>Eukaryota</taxon>
        <taxon>Metazoa</taxon>
        <taxon>Ecdysozoa</taxon>
        <taxon>Arthropoda</taxon>
        <taxon>Chelicerata</taxon>
        <taxon>Arachnida</taxon>
        <taxon>Acari</taxon>
        <taxon>Parasitiformes</taxon>
        <taxon>Ixodida</taxon>
        <taxon>Ixodoidea</taxon>
        <taxon>Ixodidae</taxon>
        <taxon>Rhipicephalinae</taxon>
        <taxon>Rhipicephalus</taxon>
        <taxon>Rhipicephalus</taxon>
    </lineage>
</organism>
<sequence length="135" mass="15276">MNAPFFYGRSLCRYLFYLRAAATAAQAFKVSGQSAALKVMSRDDCTECLRLLGLSQPVLDKTDLKDAASHRVPPSRQFQKTGLTEQTTFYGEQTIGRKSMRAHIHSQANDEANTRTRCSWFWPPFIARHSVKSMP</sequence>
<protein>
    <submittedName>
        <fullName evidence="1">Uncharacterized protein</fullName>
    </submittedName>
</protein>
<proteinExistence type="predicted"/>
<accession>A0A224YI76</accession>